<protein>
    <recommendedName>
        <fullName evidence="5">Carnosine N-methyltransferase</fullName>
    </recommendedName>
</protein>
<dbReference type="Pfam" id="PF07942">
    <property type="entry name" value="CARME"/>
    <property type="match status" value="1"/>
</dbReference>
<dbReference type="PROSITE" id="PS51257">
    <property type="entry name" value="PROKAR_LIPOPROTEIN"/>
    <property type="match status" value="1"/>
</dbReference>
<keyword evidence="4" id="KW-1185">Reference proteome</keyword>
<feature type="chain" id="PRO_5042129358" description="Carnosine N-methyltransferase" evidence="2">
    <location>
        <begin position="21"/>
        <end position="455"/>
    </location>
</feature>
<dbReference type="EMBL" id="JAQOWY010000165">
    <property type="protein sequence ID" value="KAK1848676.1"/>
    <property type="molecule type" value="Genomic_DNA"/>
</dbReference>
<reference evidence="3" key="1">
    <citation type="submission" date="2023-01" db="EMBL/GenBank/DDBJ databases">
        <title>Colletotrichum chrysophilum M932 genome sequence.</title>
        <authorList>
            <person name="Baroncelli R."/>
        </authorList>
    </citation>
    <scope>NUCLEOTIDE SEQUENCE</scope>
    <source>
        <strain evidence="3">M932</strain>
    </source>
</reference>
<dbReference type="InterPro" id="IPR029063">
    <property type="entry name" value="SAM-dependent_MTases_sf"/>
</dbReference>
<dbReference type="PANTHER" id="PTHR12303:SF13">
    <property type="match status" value="1"/>
</dbReference>
<comment type="caution">
    <text evidence="3">The sequence shown here is derived from an EMBL/GenBank/DDBJ whole genome shotgun (WGS) entry which is preliminary data.</text>
</comment>
<feature type="region of interest" description="Disordered" evidence="1">
    <location>
        <begin position="71"/>
        <end position="97"/>
    </location>
</feature>
<dbReference type="PANTHER" id="PTHR12303">
    <property type="entry name" value="CARNOSINE N-METHYLTRANSFERASE"/>
    <property type="match status" value="1"/>
</dbReference>
<evidence type="ECO:0000256" key="1">
    <source>
        <dbReference type="SAM" id="MobiDB-lite"/>
    </source>
</evidence>
<dbReference type="GO" id="GO:0008757">
    <property type="term" value="F:S-adenosylmethionine-dependent methyltransferase activity"/>
    <property type="evidence" value="ECO:0007669"/>
    <property type="project" value="InterPro"/>
</dbReference>
<organism evidence="3 4">
    <name type="scientific">Colletotrichum chrysophilum</name>
    <dbReference type="NCBI Taxonomy" id="1836956"/>
    <lineage>
        <taxon>Eukaryota</taxon>
        <taxon>Fungi</taxon>
        <taxon>Dikarya</taxon>
        <taxon>Ascomycota</taxon>
        <taxon>Pezizomycotina</taxon>
        <taxon>Sordariomycetes</taxon>
        <taxon>Hypocreomycetidae</taxon>
        <taxon>Glomerellales</taxon>
        <taxon>Glomerellaceae</taxon>
        <taxon>Colletotrichum</taxon>
        <taxon>Colletotrichum gloeosporioides species complex</taxon>
    </lineage>
</organism>
<sequence>MKLSHPVSWIITSFACGILCANDEGQLGSDVIEKVEGAIQDGGAQEIIASMPLDSLTEVHEVLITLADVPNRPSQRHEQEKRNLMKRMSKSHGKWDTNHPRHRLMEALFGFSRYKARQMAELNRWKDLYTHVPKTQKRVLEKAIGYSHKFEITEQLHDVNQQLCDEIVQAALEYYEISQEELSAHSKAKDAANQLADRVSVSQALKHFVRDWSTSGQGEREDGFPCILTTMKSLFPDRSETEVKVLLPGSGLGRLGHEISSLGGFDVTINEWSMFMNLAYRFVETHPGPGSKSVHPFIDSWSHHATNADMLRGVSFPDIRVNARSVLLVEGDFVAEFKSQKEQFDSVVTYFFIDTARNVMSYFDTIHSVLKLGGYWINFGPLLWGTGPFVQLSLEEIAAVAKEMGFEFLDIDATCGDVTLETDLIRGKEAVYGFNERALTKNAYSSQVWVARKIR</sequence>
<dbReference type="InterPro" id="IPR012901">
    <property type="entry name" value="CARME"/>
</dbReference>
<dbReference type="AlphaFoldDB" id="A0AAD9AI50"/>
<dbReference type="Proteomes" id="UP001243330">
    <property type="component" value="Unassembled WGS sequence"/>
</dbReference>
<evidence type="ECO:0008006" key="5">
    <source>
        <dbReference type="Google" id="ProtNLM"/>
    </source>
</evidence>
<proteinExistence type="predicted"/>
<gene>
    <name evidence="3" type="ORF">CCHR01_08724</name>
</gene>
<dbReference type="Gene3D" id="3.40.50.150">
    <property type="entry name" value="Vaccinia Virus protein VP39"/>
    <property type="match status" value="1"/>
</dbReference>
<evidence type="ECO:0000256" key="2">
    <source>
        <dbReference type="SAM" id="SignalP"/>
    </source>
</evidence>
<keyword evidence="2" id="KW-0732">Signal</keyword>
<name>A0AAD9AI50_9PEZI</name>
<evidence type="ECO:0000313" key="4">
    <source>
        <dbReference type="Proteomes" id="UP001243330"/>
    </source>
</evidence>
<dbReference type="SMART" id="SM01296">
    <property type="entry name" value="N2227"/>
    <property type="match status" value="1"/>
</dbReference>
<feature type="signal peptide" evidence="2">
    <location>
        <begin position="1"/>
        <end position="20"/>
    </location>
</feature>
<dbReference type="SUPFAM" id="SSF53335">
    <property type="entry name" value="S-adenosyl-L-methionine-dependent methyltransferases"/>
    <property type="match status" value="1"/>
</dbReference>
<evidence type="ECO:0000313" key="3">
    <source>
        <dbReference type="EMBL" id="KAK1848676.1"/>
    </source>
</evidence>
<accession>A0AAD9AI50</accession>